<dbReference type="InterPro" id="IPR051125">
    <property type="entry name" value="ABC-4/HrtB_transporter"/>
</dbReference>
<feature type="transmembrane region" description="Helical" evidence="11">
    <location>
        <begin position="378"/>
        <end position="399"/>
    </location>
</feature>
<dbReference type="InterPro" id="IPR003838">
    <property type="entry name" value="ABC3_permease_C"/>
</dbReference>
<evidence type="ECO:0000313" key="14">
    <source>
        <dbReference type="EMBL" id="SNT09036.1"/>
    </source>
</evidence>
<comment type="subunit">
    <text evidence="3">The complex is composed of two ATP-binding proteins (HrtA), two transmembrane proteins (HrtB) and a solute-binding protein.</text>
</comment>
<evidence type="ECO:0000256" key="2">
    <source>
        <dbReference type="ARBA" id="ARBA00008697"/>
    </source>
</evidence>
<keyword evidence="8 11" id="KW-0472">Membrane</keyword>
<evidence type="ECO:0000259" key="13">
    <source>
        <dbReference type="Pfam" id="PF12704"/>
    </source>
</evidence>
<name>A0A239JSU6_9FIRM</name>
<comment type="function">
    <text evidence="9">Part of the ABC transporter complex hrt involved in hemin import. Responsible for the translocation of the substrate across the membrane.</text>
</comment>
<dbReference type="RefSeq" id="WP_089285113.1">
    <property type="nucleotide sequence ID" value="NZ_FZOJ01000039.1"/>
</dbReference>
<evidence type="ECO:0000256" key="3">
    <source>
        <dbReference type="ARBA" id="ARBA00011131"/>
    </source>
</evidence>
<dbReference type="Pfam" id="PF12704">
    <property type="entry name" value="MacB_PCD"/>
    <property type="match status" value="1"/>
</dbReference>
<dbReference type="EMBL" id="FZOJ01000039">
    <property type="protein sequence ID" value="SNT09036.1"/>
    <property type="molecule type" value="Genomic_DNA"/>
</dbReference>
<dbReference type="PANTHER" id="PTHR43738">
    <property type="entry name" value="ABC TRANSPORTER, MEMBRANE PROTEIN"/>
    <property type="match status" value="1"/>
</dbReference>
<gene>
    <name evidence="14" type="ORF">SAMN05446037_10391</name>
</gene>
<dbReference type="OrthoDB" id="9784014at2"/>
<proteinExistence type="inferred from homology"/>
<feature type="transmembrane region" description="Helical" evidence="11">
    <location>
        <begin position="337"/>
        <end position="357"/>
    </location>
</feature>
<comment type="similarity">
    <text evidence="2">Belongs to the ABC-4 integral membrane protein family. HrtB subfamily.</text>
</comment>
<keyword evidence="7 11" id="KW-1133">Transmembrane helix</keyword>
<evidence type="ECO:0000256" key="8">
    <source>
        <dbReference type="ARBA" id="ARBA00023136"/>
    </source>
</evidence>
<evidence type="ECO:0000256" key="7">
    <source>
        <dbReference type="ARBA" id="ARBA00022989"/>
    </source>
</evidence>
<feature type="transmembrane region" description="Helical" evidence="11">
    <location>
        <begin position="20"/>
        <end position="42"/>
    </location>
</feature>
<evidence type="ECO:0000313" key="15">
    <source>
        <dbReference type="Proteomes" id="UP000198304"/>
    </source>
</evidence>
<sequence>MGILRVIISNLSNRKLSSLLTTLSVSIGVILLIAILIISAALQQGAIYQGGGYDMIVGAKGSSSQLILSTIFHYDVPIGNIDYGIYEGIAADERVVKAIPLALGDSYGNYRIVGTDNTYFVDIDEDITEVLSEGDFYNNIGEVVIGSKLAEEGALRVGDTFKGAHGVEGSNEDDHDHDLSYTVVGVLKPQHSADDYIIFTMIESVWEAHDIHNIHRPYYTYRDEDKDDEEDKQLDAEEYEDEYHYDEDGHHHDHEEDHDHDHEEADHHHDEDDYDHHHDVDPELTAILVKGQDIVALSSLKREIEGDLNHPAQAAFIVVVLRQLLKILGNGAAVANFLAYISIIIAALSILISLMSSMAERRKDVAVMRMLGASKTKILSIVVLEALVVTTIGSMIGFIGGHVVAHWIGKQLQETAGLYVNALQLWPGEMTTLATVLLLGLLSGLIPALTVYRTEPTKFIDN</sequence>
<comment type="subcellular location">
    <subcellularLocation>
        <location evidence="1">Cell membrane</location>
        <topology evidence="1">Multi-pass membrane protein</topology>
    </subcellularLocation>
</comment>
<evidence type="ECO:0000256" key="5">
    <source>
        <dbReference type="ARBA" id="ARBA00022475"/>
    </source>
</evidence>
<dbReference type="AlphaFoldDB" id="A0A239JSU6"/>
<evidence type="ECO:0000256" key="4">
    <source>
        <dbReference type="ARBA" id="ARBA00016962"/>
    </source>
</evidence>
<evidence type="ECO:0000256" key="11">
    <source>
        <dbReference type="SAM" id="Phobius"/>
    </source>
</evidence>
<keyword evidence="6 11" id="KW-0812">Transmembrane</keyword>
<feature type="transmembrane region" description="Helical" evidence="11">
    <location>
        <begin position="433"/>
        <end position="452"/>
    </location>
</feature>
<dbReference type="Pfam" id="PF02687">
    <property type="entry name" value="FtsX"/>
    <property type="match status" value="1"/>
</dbReference>
<keyword evidence="5" id="KW-1003">Cell membrane</keyword>
<reference evidence="14 15" key="1">
    <citation type="submission" date="2017-06" db="EMBL/GenBank/DDBJ databases">
        <authorList>
            <person name="Kim H.J."/>
            <person name="Triplett B.A."/>
        </authorList>
    </citation>
    <scope>NUCLEOTIDE SEQUENCE [LARGE SCALE GENOMIC DNA]</scope>
    <source>
        <strain evidence="14 15">SCA</strain>
    </source>
</reference>
<organism evidence="14 15">
    <name type="scientific">Anaerovirgula multivorans</name>
    <dbReference type="NCBI Taxonomy" id="312168"/>
    <lineage>
        <taxon>Bacteria</taxon>
        <taxon>Bacillati</taxon>
        <taxon>Bacillota</taxon>
        <taxon>Clostridia</taxon>
        <taxon>Peptostreptococcales</taxon>
        <taxon>Natronincolaceae</taxon>
        <taxon>Anaerovirgula</taxon>
    </lineage>
</organism>
<feature type="domain" description="ABC3 transporter permease C-terminal" evidence="12">
    <location>
        <begin position="336"/>
        <end position="456"/>
    </location>
</feature>
<feature type="domain" description="MacB-like periplasmic core" evidence="13">
    <location>
        <begin position="18"/>
        <end position="200"/>
    </location>
</feature>
<dbReference type="Proteomes" id="UP000198304">
    <property type="component" value="Unassembled WGS sequence"/>
</dbReference>
<evidence type="ECO:0000256" key="6">
    <source>
        <dbReference type="ARBA" id="ARBA00022692"/>
    </source>
</evidence>
<evidence type="ECO:0000256" key="9">
    <source>
        <dbReference type="ARBA" id="ARBA00024973"/>
    </source>
</evidence>
<protein>
    <recommendedName>
        <fullName evidence="4">Putative hemin transport system permease protein HrtB</fullName>
    </recommendedName>
</protein>
<evidence type="ECO:0000259" key="12">
    <source>
        <dbReference type="Pfam" id="PF02687"/>
    </source>
</evidence>
<dbReference type="InterPro" id="IPR025857">
    <property type="entry name" value="MacB_PCD"/>
</dbReference>
<keyword evidence="15" id="KW-1185">Reference proteome</keyword>
<dbReference type="GO" id="GO:0005886">
    <property type="term" value="C:plasma membrane"/>
    <property type="evidence" value="ECO:0007669"/>
    <property type="project" value="UniProtKB-SubCell"/>
</dbReference>
<accession>A0A239JSU6</accession>
<feature type="region of interest" description="Disordered" evidence="10">
    <location>
        <begin position="247"/>
        <end position="277"/>
    </location>
</feature>
<evidence type="ECO:0000256" key="10">
    <source>
        <dbReference type="SAM" id="MobiDB-lite"/>
    </source>
</evidence>
<evidence type="ECO:0000256" key="1">
    <source>
        <dbReference type="ARBA" id="ARBA00004651"/>
    </source>
</evidence>
<dbReference type="PANTHER" id="PTHR43738:SF2">
    <property type="entry name" value="ABC TRANSPORTER PERMEASE"/>
    <property type="match status" value="1"/>
</dbReference>